<dbReference type="GO" id="GO:0016020">
    <property type="term" value="C:membrane"/>
    <property type="evidence" value="ECO:0007669"/>
    <property type="project" value="UniProtKB-SubCell"/>
</dbReference>
<name>A0A3B5A7Q3_9TELE</name>
<keyword evidence="6" id="KW-0472">Membrane</keyword>
<gene>
    <name evidence="11" type="primary">plekha8</name>
</gene>
<dbReference type="GO" id="GO:1902388">
    <property type="term" value="F:ceramide 1-phosphate transfer activity"/>
    <property type="evidence" value="ECO:0007669"/>
    <property type="project" value="TreeGrafter"/>
</dbReference>
<feature type="domain" description="PH" evidence="8">
    <location>
        <begin position="1"/>
        <end position="93"/>
    </location>
</feature>
<dbReference type="Ensembl" id="ENSSPAT00000017693.1">
    <property type="protein sequence ID" value="ENSSPAP00000017423.1"/>
    <property type="gene ID" value="ENSSPAG00000013132.1"/>
</dbReference>
<dbReference type="CDD" id="cd01247">
    <property type="entry name" value="PH_FAPP1_FAPP2"/>
    <property type="match status" value="1"/>
</dbReference>
<keyword evidence="5" id="KW-0333">Golgi apparatus</keyword>
<dbReference type="GeneTree" id="ENSGT00940000157288"/>
<dbReference type="GeneID" id="103364055"/>
<comment type="subcellular location">
    <subcellularLocation>
        <location evidence="2">Golgi apparatus</location>
        <location evidence="2">trans-Golgi network membrane</location>
    </subcellularLocation>
    <subcellularLocation>
        <location evidence="1">Membrane</location>
        <topology evidence="1">Peripheral membrane protein</topology>
    </subcellularLocation>
</comment>
<evidence type="ECO:0000256" key="6">
    <source>
        <dbReference type="ARBA" id="ARBA00023136"/>
    </source>
</evidence>
<evidence type="ECO:0000313" key="11">
    <source>
        <dbReference type="RefSeq" id="XP_008289282.1"/>
    </source>
</evidence>
<feature type="compositionally biased region" description="Basic and acidic residues" evidence="7">
    <location>
        <begin position="293"/>
        <end position="313"/>
    </location>
</feature>
<dbReference type="PROSITE" id="PS50003">
    <property type="entry name" value="PH_DOMAIN"/>
    <property type="match status" value="1"/>
</dbReference>
<dbReference type="PANTHER" id="PTHR10219">
    <property type="entry name" value="GLYCOLIPID TRANSFER PROTEIN-RELATED"/>
    <property type="match status" value="1"/>
</dbReference>
<dbReference type="Gene3D" id="1.10.3520.10">
    <property type="entry name" value="Glycolipid transfer protein"/>
    <property type="match status" value="1"/>
</dbReference>
<dbReference type="InterPro" id="IPR011993">
    <property type="entry name" value="PH-like_dom_sf"/>
</dbReference>
<dbReference type="RefSeq" id="XP_008289282.1">
    <property type="nucleotide sequence ID" value="XM_008291060.1"/>
</dbReference>
<dbReference type="FunFam" id="1.10.3520.10:FF:000001">
    <property type="entry name" value="Pleckstrin domain-containing family A member 8"/>
    <property type="match status" value="1"/>
</dbReference>
<dbReference type="InterPro" id="IPR001849">
    <property type="entry name" value="PH_domain"/>
</dbReference>
<evidence type="ECO:0000259" key="8">
    <source>
        <dbReference type="PROSITE" id="PS50003"/>
    </source>
</evidence>
<feature type="region of interest" description="Disordered" evidence="7">
    <location>
        <begin position="178"/>
        <end position="203"/>
    </location>
</feature>
<keyword evidence="10" id="KW-1185">Reference proteome</keyword>
<feature type="region of interest" description="Disordered" evidence="7">
    <location>
        <begin position="225"/>
        <end position="351"/>
    </location>
</feature>
<dbReference type="Pfam" id="PF08718">
    <property type="entry name" value="GLTP"/>
    <property type="match status" value="1"/>
</dbReference>
<feature type="compositionally biased region" description="Basic and acidic residues" evidence="7">
    <location>
        <begin position="330"/>
        <end position="344"/>
    </location>
</feature>
<dbReference type="Gene3D" id="2.30.29.30">
    <property type="entry name" value="Pleckstrin-homology domain (PH domain)/Phosphotyrosine-binding domain (PTB)"/>
    <property type="match status" value="1"/>
</dbReference>
<evidence type="ECO:0000256" key="2">
    <source>
        <dbReference type="ARBA" id="ARBA00004198"/>
    </source>
</evidence>
<accession>A0A3B5A7Q3</accession>
<dbReference type="Proteomes" id="UP000694891">
    <property type="component" value="Unplaced"/>
</dbReference>
<organism evidence="9">
    <name type="scientific">Stegastes partitus</name>
    <name type="common">bicolor damselfish</name>
    <dbReference type="NCBI Taxonomy" id="144197"/>
    <lineage>
        <taxon>Eukaryota</taxon>
        <taxon>Metazoa</taxon>
        <taxon>Chordata</taxon>
        <taxon>Craniata</taxon>
        <taxon>Vertebrata</taxon>
        <taxon>Euteleostomi</taxon>
        <taxon>Actinopterygii</taxon>
        <taxon>Neopterygii</taxon>
        <taxon>Teleostei</taxon>
        <taxon>Neoteleostei</taxon>
        <taxon>Acanthomorphata</taxon>
        <taxon>Ovalentaria</taxon>
        <taxon>Pomacentridae</taxon>
        <taxon>Stegastes</taxon>
    </lineage>
</organism>
<dbReference type="OrthoDB" id="1854502at2759"/>
<proteinExistence type="predicted"/>
<dbReference type="STRING" id="144197.ENSSPAP00000017423"/>
<dbReference type="InterPro" id="IPR036497">
    <property type="entry name" value="GLTP_sf"/>
</dbReference>
<feature type="compositionally biased region" description="Low complexity" evidence="7">
    <location>
        <begin position="249"/>
        <end position="259"/>
    </location>
</feature>
<protein>
    <recommendedName>
        <fullName evidence="3">Pleckstrin homology domain-containing family A member 8</fullName>
    </recommendedName>
</protein>
<dbReference type="InterPro" id="IPR014830">
    <property type="entry name" value="Glycolipid_transfer_prot_dom"/>
</dbReference>
<dbReference type="GO" id="GO:0005829">
    <property type="term" value="C:cytosol"/>
    <property type="evidence" value="ECO:0007669"/>
    <property type="project" value="TreeGrafter"/>
</dbReference>
<evidence type="ECO:0000256" key="5">
    <source>
        <dbReference type="ARBA" id="ARBA00023034"/>
    </source>
</evidence>
<evidence type="ECO:0000313" key="9">
    <source>
        <dbReference type="Ensembl" id="ENSSPAP00000017423.1"/>
    </source>
</evidence>
<dbReference type="AlphaFoldDB" id="A0A3B5A7Q3"/>
<evidence type="ECO:0000313" key="10">
    <source>
        <dbReference type="Proteomes" id="UP000694891"/>
    </source>
</evidence>
<dbReference type="SMART" id="SM00233">
    <property type="entry name" value="PH"/>
    <property type="match status" value="1"/>
</dbReference>
<dbReference type="Pfam" id="PF00169">
    <property type="entry name" value="PH"/>
    <property type="match status" value="1"/>
</dbReference>
<evidence type="ECO:0000256" key="4">
    <source>
        <dbReference type="ARBA" id="ARBA00022448"/>
    </source>
</evidence>
<dbReference type="GO" id="GO:1902387">
    <property type="term" value="F:ceramide 1-phosphate binding"/>
    <property type="evidence" value="ECO:0007669"/>
    <property type="project" value="TreeGrafter"/>
</dbReference>
<sequence>MEGVLYKWTNYISGWQPRWFVLEGGTLSYYDSQEDAWKGCKGSIKISVCEIQVHSSDSTRFDLTIPGEQYFYLKAINAAERQKWLVALGTAKACLTDNRTKREKELQENTEALKTKMSELRLYCDLLLQQVNKIKENDELGETAEMGLDTGNMVKSTCTTFLKTLEECMQIANRTFSTDMASQSPPGTPPVPAIKPQKIKPVNHLNQNLGEKWRDLAETSGEAIAHDNQSLDSGAEGPDEPDRPEHYTSPSDVESASSSVHEERVDPTSHTTQNTSEIEHYDQPAEGVEDNEGDKGEEQKQHKEDQSQEHDNNNIDVNAVQLPQEDVSDREETREEGETPRDSTESEDTEQVETFFSTMSHRFSDIRLDDDNGIPTQEFLDSCYAIVPVLDKLGSTVFAPVKMDFVGNIKKIHQKLLSDTDSFPTLQSIVLHEVETDVAKVRNSATEALLWLKRGLKFLKEFLSEVNAGEQDIHGALNNAYGRTLRQYHGWVVRGVFALALRAAPSYQSFAAALVSREGDELKSGFTSGMHRDLGVYLPAMQRQLAILDSLYEEYNLESDEVV</sequence>
<evidence type="ECO:0000256" key="7">
    <source>
        <dbReference type="SAM" id="MobiDB-lite"/>
    </source>
</evidence>
<dbReference type="CTD" id="84725"/>
<dbReference type="SUPFAM" id="SSF110004">
    <property type="entry name" value="Glycolipid transfer protein, GLTP"/>
    <property type="match status" value="1"/>
</dbReference>
<keyword evidence="4" id="KW-0813">Transport</keyword>
<dbReference type="GO" id="GO:0005794">
    <property type="term" value="C:Golgi apparatus"/>
    <property type="evidence" value="ECO:0007669"/>
    <property type="project" value="UniProtKB-SubCell"/>
</dbReference>
<evidence type="ECO:0000256" key="3">
    <source>
        <dbReference type="ARBA" id="ARBA00016588"/>
    </source>
</evidence>
<reference evidence="9" key="1">
    <citation type="submission" date="2023-09" db="UniProtKB">
        <authorList>
            <consortium name="Ensembl"/>
        </authorList>
    </citation>
    <scope>IDENTIFICATION</scope>
</reference>
<dbReference type="SUPFAM" id="SSF50729">
    <property type="entry name" value="PH domain-like"/>
    <property type="match status" value="1"/>
</dbReference>
<dbReference type="FunFam" id="2.30.29.30:FF:000085">
    <property type="entry name" value="Pleckstrin homology domain-containing family A member 8"/>
    <property type="match status" value="1"/>
</dbReference>
<evidence type="ECO:0000256" key="1">
    <source>
        <dbReference type="ARBA" id="ARBA00004170"/>
    </source>
</evidence>
<reference evidence="11" key="2">
    <citation type="submission" date="2025-04" db="UniProtKB">
        <authorList>
            <consortium name="RefSeq"/>
        </authorList>
    </citation>
    <scope>IDENTIFICATION</scope>
</reference>
<dbReference type="PANTHER" id="PTHR10219:SF25">
    <property type="entry name" value="PLECKSTRIN HOMOLOGY DOMAIN-CONTAINING FAMILY A MEMBER 8"/>
    <property type="match status" value="1"/>
</dbReference>